<dbReference type="Proteomes" id="UP001184833">
    <property type="component" value="Unassembled WGS sequence"/>
</dbReference>
<keyword evidence="2" id="KW-1185">Reference proteome</keyword>
<organism evidence="1 2">
    <name type="scientific">Chryseobacterium vietnamense</name>
    <dbReference type="NCBI Taxonomy" id="866785"/>
    <lineage>
        <taxon>Bacteria</taxon>
        <taxon>Pseudomonadati</taxon>
        <taxon>Bacteroidota</taxon>
        <taxon>Flavobacteriia</taxon>
        <taxon>Flavobacteriales</taxon>
        <taxon>Weeksellaceae</taxon>
        <taxon>Chryseobacterium group</taxon>
        <taxon>Chryseobacterium</taxon>
    </lineage>
</organism>
<evidence type="ECO:0000313" key="2">
    <source>
        <dbReference type="Proteomes" id="UP001184833"/>
    </source>
</evidence>
<protein>
    <submittedName>
        <fullName evidence="1">Uncharacterized protein</fullName>
    </submittedName>
</protein>
<comment type="caution">
    <text evidence="1">The sequence shown here is derived from an EMBL/GenBank/DDBJ whole genome shotgun (WGS) entry which is preliminary data.</text>
</comment>
<sequence>MILILLASLTFSCHAQTNTECLTKLEQKLSPKINTNNKVGEIINVRDEVNCFDWDTLVVQMAINPKEMTEQALSIKIPQNYDYSWESDNTAMLLFLKGNTVVHYILQKPTVDKQTFDAAQSIKAYDFLKLVNNSGDNAYAKIPKEKAVFETYQIYYHDAKGQKTSNPKFGLGIRVKS</sequence>
<evidence type="ECO:0000313" key="1">
    <source>
        <dbReference type="EMBL" id="MDR6460454.1"/>
    </source>
</evidence>
<gene>
    <name evidence="1" type="ORF">J2786_003588</name>
</gene>
<accession>A0ACC6JC84</accession>
<dbReference type="EMBL" id="JAVDQX010000004">
    <property type="protein sequence ID" value="MDR6460454.1"/>
    <property type="molecule type" value="Genomic_DNA"/>
</dbReference>
<reference evidence="1" key="1">
    <citation type="submission" date="2023-07" db="EMBL/GenBank/DDBJ databases">
        <title>Sorghum-associated microbial communities from plants grown in Nebraska, USA.</title>
        <authorList>
            <person name="Schachtman D."/>
        </authorList>
    </citation>
    <scope>NUCLEOTIDE SEQUENCE</scope>
    <source>
        <strain evidence="1">DS2329</strain>
    </source>
</reference>
<proteinExistence type="predicted"/>
<name>A0ACC6JC84_9FLAO</name>